<keyword evidence="2" id="KW-0472">Membrane</keyword>
<gene>
    <name evidence="3" type="ORF">V5N11_021961</name>
</gene>
<evidence type="ECO:0000256" key="2">
    <source>
        <dbReference type="SAM" id="Phobius"/>
    </source>
</evidence>
<dbReference type="AlphaFoldDB" id="A0ABD0ZEL9"/>
<evidence type="ECO:0008006" key="5">
    <source>
        <dbReference type="Google" id="ProtNLM"/>
    </source>
</evidence>
<feature type="transmembrane region" description="Helical" evidence="2">
    <location>
        <begin position="20"/>
        <end position="43"/>
    </location>
</feature>
<dbReference type="PANTHER" id="PTHR33344:SF7">
    <property type="entry name" value="TRANSMEMBRANE PROTEIN"/>
    <property type="match status" value="1"/>
</dbReference>
<comment type="caution">
    <text evidence="3">The sequence shown here is derived from an EMBL/GenBank/DDBJ whole genome shotgun (WGS) entry which is preliminary data.</text>
</comment>
<evidence type="ECO:0000256" key="1">
    <source>
        <dbReference type="SAM" id="MobiDB-lite"/>
    </source>
</evidence>
<name>A0ABD0ZEL9_CARAN</name>
<feature type="compositionally biased region" description="Basic and acidic residues" evidence="1">
    <location>
        <begin position="138"/>
        <end position="148"/>
    </location>
</feature>
<keyword evidence="2" id="KW-0812">Transmembrane</keyword>
<dbReference type="PANTHER" id="PTHR33344">
    <property type="entry name" value="OS02G0761600 PROTEIN"/>
    <property type="match status" value="1"/>
</dbReference>
<keyword evidence="4" id="KW-1185">Reference proteome</keyword>
<keyword evidence="2" id="KW-1133">Transmembrane helix</keyword>
<organism evidence="3 4">
    <name type="scientific">Cardamine amara subsp. amara</name>
    <dbReference type="NCBI Taxonomy" id="228776"/>
    <lineage>
        <taxon>Eukaryota</taxon>
        <taxon>Viridiplantae</taxon>
        <taxon>Streptophyta</taxon>
        <taxon>Embryophyta</taxon>
        <taxon>Tracheophyta</taxon>
        <taxon>Spermatophyta</taxon>
        <taxon>Magnoliopsida</taxon>
        <taxon>eudicotyledons</taxon>
        <taxon>Gunneridae</taxon>
        <taxon>Pentapetalae</taxon>
        <taxon>rosids</taxon>
        <taxon>malvids</taxon>
        <taxon>Brassicales</taxon>
        <taxon>Brassicaceae</taxon>
        <taxon>Cardamineae</taxon>
        <taxon>Cardamine</taxon>
    </lineage>
</organism>
<evidence type="ECO:0000313" key="3">
    <source>
        <dbReference type="EMBL" id="KAL1188799.1"/>
    </source>
</evidence>
<dbReference type="EMBL" id="JBANAX010000912">
    <property type="protein sequence ID" value="KAL1188799.1"/>
    <property type="molecule type" value="Genomic_DNA"/>
</dbReference>
<dbReference type="Proteomes" id="UP001558713">
    <property type="component" value="Unassembled WGS sequence"/>
</dbReference>
<evidence type="ECO:0000313" key="4">
    <source>
        <dbReference type="Proteomes" id="UP001558713"/>
    </source>
</evidence>
<feature type="region of interest" description="Disordered" evidence="1">
    <location>
        <begin position="138"/>
        <end position="159"/>
    </location>
</feature>
<accession>A0ABD0ZEL9</accession>
<sequence>MDHNHHHHHHHQQWRMRFSFKNATIALTIVNVVIFLFLLQGFFTSSSSSSSSSSRRIISAQLRYIKEAQELRLKMQPLELIKRVREIEQEASAGKETEQQKDVKQNTAVDLSKRLKDFHAVNDASSLKALEEWRKRKMERARQRDLEKTGGVSSIKTSS</sequence>
<protein>
    <recommendedName>
        <fullName evidence="5">Transmembrane protein</fullName>
    </recommendedName>
</protein>
<reference evidence="3 4" key="1">
    <citation type="submission" date="2024-04" db="EMBL/GenBank/DDBJ databases">
        <title>Genome assembly C_amara_ONT_v2.</title>
        <authorList>
            <person name="Yant L."/>
            <person name="Moore C."/>
            <person name="Slenker M."/>
        </authorList>
    </citation>
    <scope>NUCLEOTIDE SEQUENCE [LARGE SCALE GENOMIC DNA]</scope>
    <source>
        <tissue evidence="3">Leaf</tissue>
    </source>
</reference>
<proteinExistence type="predicted"/>